<accession>A0A4D8Q3I8</accession>
<evidence type="ECO:0000313" key="1">
    <source>
        <dbReference type="EMBL" id="QCO03016.1"/>
    </source>
</evidence>
<evidence type="ECO:0000313" key="2">
    <source>
        <dbReference type="Proteomes" id="UP000298596"/>
    </source>
</evidence>
<reference evidence="1 2" key="1">
    <citation type="submission" date="2018-09" db="EMBL/GenBank/DDBJ databases">
        <title>Whole genome based analysis of evolution and adaptive divergence in Indian and Brazilian strains of Azospirillum brasilense.</title>
        <authorList>
            <person name="Singh C."/>
            <person name="Tripathi A.K."/>
        </authorList>
    </citation>
    <scope>NUCLEOTIDE SEQUENCE [LARGE SCALE GENOMIC DNA]</scope>
    <source>
        <strain evidence="1 2">MTCC4036</strain>
    </source>
</reference>
<proteinExistence type="predicted"/>
<dbReference type="AlphaFoldDB" id="A0A4D8Q3I8"/>
<dbReference type="Proteomes" id="UP000298596">
    <property type="component" value="Chromosome"/>
</dbReference>
<protein>
    <submittedName>
        <fullName evidence="1">Uncharacterized protein</fullName>
    </submittedName>
</protein>
<organism evidence="1 2">
    <name type="scientific">Azospirillum brasilense</name>
    <dbReference type="NCBI Taxonomy" id="192"/>
    <lineage>
        <taxon>Bacteria</taxon>
        <taxon>Pseudomonadati</taxon>
        <taxon>Pseudomonadota</taxon>
        <taxon>Alphaproteobacteria</taxon>
        <taxon>Rhodospirillales</taxon>
        <taxon>Azospirillaceae</taxon>
        <taxon>Azospirillum</taxon>
    </lineage>
</organism>
<gene>
    <name evidence="1" type="ORF">D3867_13930</name>
</gene>
<sequence>MPIRSDHNTPAEQGPEAIPSRIASMFESWLGLEEEMGRGIDSPAVPYASSHLVRGIAAAPSGGPEDMAIKLYLLRHQDAPGARPGSIVRPAPMAADAPEDIALMAGLVEDALRFAPKLSALAEPGFYAPANDAMDGLDAMTAEFVAETCVVSVPAEMPSGMIEAAARKAGVSVEQAKTVYETMLAPFAEGRVA</sequence>
<name>A0A4D8Q3I8_AZOBR</name>
<dbReference type="EMBL" id="CP032330">
    <property type="protein sequence ID" value="QCO03016.1"/>
    <property type="molecule type" value="Genomic_DNA"/>
</dbReference>